<evidence type="ECO:0000313" key="1">
    <source>
        <dbReference type="EMBL" id="JAD33576.1"/>
    </source>
</evidence>
<reference evidence="1" key="2">
    <citation type="journal article" date="2015" name="Data Brief">
        <title>Shoot transcriptome of the giant reed, Arundo donax.</title>
        <authorList>
            <person name="Barrero R.A."/>
            <person name="Guerrero F.D."/>
            <person name="Moolhuijzen P."/>
            <person name="Goolsby J.A."/>
            <person name="Tidwell J."/>
            <person name="Bellgard S.E."/>
            <person name="Bellgard M.I."/>
        </authorList>
    </citation>
    <scope>NUCLEOTIDE SEQUENCE</scope>
    <source>
        <tissue evidence="1">Shoot tissue taken approximately 20 cm above the soil surface</tissue>
    </source>
</reference>
<dbReference type="AlphaFoldDB" id="A0A0A8Z440"/>
<protein>
    <submittedName>
        <fullName evidence="1">Uncharacterized protein</fullName>
    </submittedName>
</protein>
<sequence length="53" mass="5720">MYPCGNHAFHVQANTRTWESFIPCAGKHPCSSPPDPVQLHGSVQIPCRSSTAA</sequence>
<accession>A0A0A8Z440</accession>
<name>A0A0A8Z440_ARUDO</name>
<dbReference type="EMBL" id="GBRH01264319">
    <property type="protein sequence ID" value="JAD33576.1"/>
    <property type="molecule type" value="Transcribed_RNA"/>
</dbReference>
<reference evidence="1" key="1">
    <citation type="submission" date="2014-09" db="EMBL/GenBank/DDBJ databases">
        <authorList>
            <person name="Magalhaes I.L.F."/>
            <person name="Oliveira U."/>
            <person name="Santos F.R."/>
            <person name="Vidigal T.H.D.A."/>
            <person name="Brescovit A.D."/>
            <person name="Santos A.J."/>
        </authorList>
    </citation>
    <scope>NUCLEOTIDE SEQUENCE</scope>
    <source>
        <tissue evidence="1">Shoot tissue taken approximately 20 cm above the soil surface</tissue>
    </source>
</reference>
<organism evidence="1">
    <name type="scientific">Arundo donax</name>
    <name type="common">Giant reed</name>
    <name type="synonym">Donax arundinaceus</name>
    <dbReference type="NCBI Taxonomy" id="35708"/>
    <lineage>
        <taxon>Eukaryota</taxon>
        <taxon>Viridiplantae</taxon>
        <taxon>Streptophyta</taxon>
        <taxon>Embryophyta</taxon>
        <taxon>Tracheophyta</taxon>
        <taxon>Spermatophyta</taxon>
        <taxon>Magnoliopsida</taxon>
        <taxon>Liliopsida</taxon>
        <taxon>Poales</taxon>
        <taxon>Poaceae</taxon>
        <taxon>PACMAD clade</taxon>
        <taxon>Arundinoideae</taxon>
        <taxon>Arundineae</taxon>
        <taxon>Arundo</taxon>
    </lineage>
</organism>
<proteinExistence type="predicted"/>